<keyword evidence="3" id="KW-0536">Nodulation</keyword>
<organism evidence="8 11">
    <name type="scientific">Hydrogenophaga crassostreae</name>
    <dbReference type="NCBI Taxonomy" id="1763535"/>
    <lineage>
        <taxon>Bacteria</taxon>
        <taxon>Pseudomonadati</taxon>
        <taxon>Pseudomonadota</taxon>
        <taxon>Betaproteobacteria</taxon>
        <taxon>Burkholderiales</taxon>
        <taxon>Comamonadaceae</taxon>
        <taxon>Hydrogenophaga</taxon>
    </lineage>
</organism>
<dbReference type="InterPro" id="IPR003593">
    <property type="entry name" value="AAA+_ATPase"/>
</dbReference>
<proteinExistence type="inferred from homology"/>
<keyword evidence="6 8" id="KW-0067">ATP-binding</keyword>
<evidence type="ECO:0000313" key="9">
    <source>
        <dbReference type="EMBL" id="OAD44287.1"/>
    </source>
</evidence>
<dbReference type="GO" id="GO:0005524">
    <property type="term" value="F:ATP binding"/>
    <property type="evidence" value="ECO:0007669"/>
    <property type="project" value="UniProtKB-KW"/>
</dbReference>
<dbReference type="KEGG" id="hyl:LPB072_13760"/>
<dbReference type="EMBL" id="CP017476">
    <property type="protein sequence ID" value="AOW13751.1"/>
    <property type="molecule type" value="Genomic_DNA"/>
</dbReference>
<reference evidence="8 11" key="2">
    <citation type="submission" date="2016-10" db="EMBL/GenBank/DDBJ databases">
        <title>Hydorgenophaga sp. LPB0072 isolated from gastropod.</title>
        <authorList>
            <person name="Kim E."/>
            <person name="Yi H."/>
        </authorList>
    </citation>
    <scope>NUCLEOTIDE SEQUENCE [LARGE SCALE GENOMIC DNA]</scope>
    <source>
        <strain evidence="8 11">LPB0072</strain>
    </source>
</reference>
<evidence type="ECO:0000313" key="8">
    <source>
        <dbReference type="EMBL" id="AOW13751.1"/>
    </source>
</evidence>
<comment type="similarity">
    <text evidence="1">Belongs to the ABC transporter superfamily.</text>
</comment>
<name>A0A162PEM0_9BURK</name>
<feature type="domain" description="ABC transporter" evidence="7">
    <location>
        <begin position="7"/>
        <end position="237"/>
    </location>
</feature>
<dbReference type="GO" id="GO:0016887">
    <property type="term" value="F:ATP hydrolysis activity"/>
    <property type="evidence" value="ECO:0007669"/>
    <property type="project" value="InterPro"/>
</dbReference>
<evidence type="ECO:0000256" key="4">
    <source>
        <dbReference type="ARBA" id="ARBA00022475"/>
    </source>
</evidence>
<gene>
    <name evidence="8" type="ORF">LPB072_13760</name>
    <name evidence="9" type="ORF">LPB72_02065</name>
</gene>
<keyword evidence="4" id="KW-1003">Cell membrane</keyword>
<dbReference type="Proteomes" id="UP000185657">
    <property type="component" value="Unassembled WGS sequence"/>
</dbReference>
<keyword evidence="2" id="KW-0813">Transport</keyword>
<dbReference type="Gene3D" id="3.40.50.300">
    <property type="entry name" value="P-loop containing nucleotide triphosphate hydrolases"/>
    <property type="match status" value="1"/>
</dbReference>
<keyword evidence="5" id="KW-0547">Nucleotide-binding</keyword>
<dbReference type="SUPFAM" id="SSF52540">
    <property type="entry name" value="P-loop containing nucleoside triphosphate hydrolases"/>
    <property type="match status" value="1"/>
</dbReference>
<dbReference type="Pfam" id="PF00005">
    <property type="entry name" value="ABC_tran"/>
    <property type="match status" value="1"/>
</dbReference>
<dbReference type="SMART" id="SM00382">
    <property type="entry name" value="AAA"/>
    <property type="match status" value="1"/>
</dbReference>
<evidence type="ECO:0000313" key="10">
    <source>
        <dbReference type="Proteomes" id="UP000185657"/>
    </source>
</evidence>
<dbReference type="RefSeq" id="WP_066084821.1">
    <property type="nucleotide sequence ID" value="NZ_CP017476.1"/>
</dbReference>
<dbReference type="InterPro" id="IPR050763">
    <property type="entry name" value="ABC_transporter_ATP-binding"/>
</dbReference>
<keyword evidence="4" id="KW-0472">Membrane</keyword>
<evidence type="ECO:0000256" key="6">
    <source>
        <dbReference type="ARBA" id="ARBA00022840"/>
    </source>
</evidence>
<evidence type="ECO:0000256" key="2">
    <source>
        <dbReference type="ARBA" id="ARBA00022448"/>
    </source>
</evidence>
<protein>
    <submittedName>
        <fullName evidence="8">ABC transporter ATP-binding protein</fullName>
    </submittedName>
</protein>
<dbReference type="PANTHER" id="PTHR42711:SF5">
    <property type="entry name" value="ABC TRANSPORTER ATP-BINDING PROTEIN NATA"/>
    <property type="match status" value="1"/>
</dbReference>
<dbReference type="EMBL" id="LVWD01000001">
    <property type="protein sequence ID" value="OAD44287.1"/>
    <property type="molecule type" value="Genomic_DNA"/>
</dbReference>
<dbReference type="AlphaFoldDB" id="A0A162PEM0"/>
<keyword evidence="10" id="KW-1185">Reference proteome</keyword>
<evidence type="ECO:0000259" key="7">
    <source>
        <dbReference type="PROSITE" id="PS50893"/>
    </source>
</evidence>
<dbReference type="OrthoDB" id="9811169at2"/>
<evidence type="ECO:0000256" key="5">
    <source>
        <dbReference type="ARBA" id="ARBA00022741"/>
    </source>
</evidence>
<dbReference type="PROSITE" id="PS50893">
    <property type="entry name" value="ABC_TRANSPORTER_2"/>
    <property type="match status" value="1"/>
</dbReference>
<sequence>MTTPPLLLASDLHKAYNGKPALKGVGLSLQAGEMCALLGPNGAGKSTLLQLLTGLFNPDQGQITVLGHDMQTQPALALRGLGVVFQQSALDMDLPVLSNLLFHTDLHGIPRRTARARIDEGLAAMGLTDQGRAVVRSLSGGTRRKVELVRALLHQPQVLLMDEATVGLDPGSRQQLLDTVRGLCRERGMAVLWATHLIEEAQMADRLLLLHEGAARFDGSVDAFMQAAQGSDFQTEVLRQLEKKGL</sequence>
<evidence type="ECO:0000256" key="1">
    <source>
        <dbReference type="ARBA" id="ARBA00005417"/>
    </source>
</evidence>
<evidence type="ECO:0000313" key="11">
    <source>
        <dbReference type="Proteomes" id="UP000185680"/>
    </source>
</evidence>
<dbReference type="InterPro" id="IPR027417">
    <property type="entry name" value="P-loop_NTPase"/>
</dbReference>
<dbReference type="Proteomes" id="UP000185680">
    <property type="component" value="Chromosome"/>
</dbReference>
<dbReference type="InterPro" id="IPR003439">
    <property type="entry name" value="ABC_transporter-like_ATP-bd"/>
</dbReference>
<reference evidence="9 10" key="1">
    <citation type="submission" date="2016-02" db="EMBL/GenBank/DDBJ databases">
        <title>Draft genome sequence of Hydrogenophaga sp. LPB0072.</title>
        <authorList>
            <person name="Shin S.-K."/>
            <person name="Yi H."/>
        </authorList>
    </citation>
    <scope>NUCLEOTIDE SEQUENCE [LARGE SCALE GENOMIC DNA]</scope>
    <source>
        <strain evidence="9 10">LPB0072</strain>
    </source>
</reference>
<dbReference type="InterPro" id="IPR022467">
    <property type="entry name" value="ABC_transprt_ATP-bd_su_PQQ"/>
</dbReference>
<dbReference type="PANTHER" id="PTHR42711">
    <property type="entry name" value="ABC TRANSPORTER ATP-BINDING PROTEIN"/>
    <property type="match status" value="1"/>
</dbReference>
<dbReference type="STRING" id="1763535.LPB072_13760"/>
<evidence type="ECO:0000256" key="3">
    <source>
        <dbReference type="ARBA" id="ARBA00022458"/>
    </source>
</evidence>
<accession>A0A162PEM0</accession>
<dbReference type="NCBIfam" id="TIGR03864">
    <property type="entry name" value="PQQ_ABC_ATP"/>
    <property type="match status" value="1"/>
</dbReference>